<dbReference type="PROSITE" id="PS50863">
    <property type="entry name" value="B3"/>
    <property type="match status" value="2"/>
</dbReference>
<organism evidence="8 9">
    <name type="scientific">Eleusine coracana subsp. coracana</name>
    <dbReference type="NCBI Taxonomy" id="191504"/>
    <lineage>
        <taxon>Eukaryota</taxon>
        <taxon>Viridiplantae</taxon>
        <taxon>Streptophyta</taxon>
        <taxon>Embryophyta</taxon>
        <taxon>Tracheophyta</taxon>
        <taxon>Spermatophyta</taxon>
        <taxon>Magnoliopsida</taxon>
        <taxon>Liliopsida</taxon>
        <taxon>Poales</taxon>
        <taxon>Poaceae</taxon>
        <taxon>PACMAD clade</taxon>
        <taxon>Chloridoideae</taxon>
        <taxon>Cynodonteae</taxon>
        <taxon>Eleusininae</taxon>
        <taxon>Eleusine</taxon>
    </lineage>
</organism>
<feature type="compositionally biased region" description="Basic and acidic residues" evidence="6">
    <location>
        <begin position="11"/>
        <end position="36"/>
    </location>
</feature>
<dbReference type="EMBL" id="BQKI01000133">
    <property type="protein sequence ID" value="GJN40495.1"/>
    <property type="molecule type" value="Genomic_DNA"/>
</dbReference>
<dbReference type="InterPro" id="IPR044837">
    <property type="entry name" value="REM16-like"/>
</dbReference>
<evidence type="ECO:0000256" key="3">
    <source>
        <dbReference type="ARBA" id="ARBA00023125"/>
    </source>
</evidence>
<feature type="domain" description="TF-B3" evidence="7">
    <location>
        <begin position="42"/>
        <end position="138"/>
    </location>
</feature>
<dbReference type="Gene3D" id="2.40.330.10">
    <property type="entry name" value="DNA-binding pseudobarrel domain"/>
    <property type="match status" value="2"/>
</dbReference>
<feature type="region of interest" description="Disordered" evidence="6">
    <location>
        <begin position="1"/>
        <end position="43"/>
    </location>
</feature>
<evidence type="ECO:0000259" key="7">
    <source>
        <dbReference type="PROSITE" id="PS50863"/>
    </source>
</evidence>
<name>A0AAV5G167_ELECO</name>
<proteinExistence type="predicted"/>
<protein>
    <recommendedName>
        <fullName evidence="7">TF-B3 domain-containing protein</fullName>
    </recommendedName>
</protein>
<accession>A0AAV5G167</accession>
<keyword evidence="9" id="KW-1185">Reference proteome</keyword>
<dbReference type="CDD" id="cd10017">
    <property type="entry name" value="B3_DNA"/>
    <property type="match status" value="2"/>
</dbReference>
<evidence type="ECO:0000313" key="8">
    <source>
        <dbReference type="EMBL" id="GJN40495.1"/>
    </source>
</evidence>
<dbReference type="GO" id="GO:0005634">
    <property type="term" value="C:nucleus"/>
    <property type="evidence" value="ECO:0007669"/>
    <property type="project" value="UniProtKB-SubCell"/>
</dbReference>
<dbReference type="Pfam" id="PF02362">
    <property type="entry name" value="B3"/>
    <property type="match status" value="2"/>
</dbReference>
<evidence type="ECO:0000256" key="5">
    <source>
        <dbReference type="ARBA" id="ARBA00023242"/>
    </source>
</evidence>
<keyword evidence="5" id="KW-0539">Nucleus</keyword>
<reference evidence="8" key="2">
    <citation type="submission" date="2021-12" db="EMBL/GenBank/DDBJ databases">
        <title>Resequencing data analysis of finger millet.</title>
        <authorList>
            <person name="Hatakeyama M."/>
            <person name="Aluri S."/>
            <person name="Balachadran M.T."/>
            <person name="Sivarajan S.R."/>
            <person name="Poveda L."/>
            <person name="Shimizu-Inatsugi R."/>
            <person name="Schlapbach R."/>
            <person name="Sreeman S.M."/>
            <person name="Shimizu K.K."/>
        </authorList>
    </citation>
    <scope>NUCLEOTIDE SEQUENCE</scope>
</reference>
<keyword evidence="3" id="KW-0238">DNA-binding</keyword>
<reference evidence="8" key="1">
    <citation type="journal article" date="2018" name="DNA Res.">
        <title>Multiple hybrid de novo genome assembly of finger millet, an orphan allotetraploid crop.</title>
        <authorList>
            <person name="Hatakeyama M."/>
            <person name="Aluri S."/>
            <person name="Balachadran M.T."/>
            <person name="Sivarajan S.R."/>
            <person name="Patrignani A."/>
            <person name="Gruter S."/>
            <person name="Poveda L."/>
            <person name="Shimizu-Inatsugi R."/>
            <person name="Baeten J."/>
            <person name="Francoijs K.J."/>
            <person name="Nataraja K.N."/>
            <person name="Reddy Y.A.N."/>
            <person name="Phadnis S."/>
            <person name="Ravikumar R.L."/>
            <person name="Schlapbach R."/>
            <person name="Sreeman S.M."/>
            <person name="Shimizu K.K."/>
        </authorList>
    </citation>
    <scope>NUCLEOTIDE SEQUENCE</scope>
</reference>
<feature type="compositionally biased region" description="Basic residues" evidence="6">
    <location>
        <begin position="203"/>
        <end position="215"/>
    </location>
</feature>
<comment type="caution">
    <text evidence="8">The sequence shown here is derived from an EMBL/GenBank/DDBJ whole genome shotgun (WGS) entry which is preliminary data.</text>
</comment>
<sequence length="361" mass="40616">MTRSRSAAAAKEAEMKKGKDGRKEKQNGREQRKDTEGIDEATEVEATTAAGRKFFKVFFPDQSGERLEYLEEEPNRQVSLKGPSGKTWQVTLISDSQGLGFTEGWNEFAHDHSLMLGHFLVFTYDGHSQFSVAVFCQSGVEDKLALNVQHYKEVLVKLKEEQAVVDADVAGTLEVSAPPVEGNGTTRKRVRQVNDVMENGAALKRHSSAQKKPEKRKSEATIDTSKTAPTVGNNNKELRRSFDTPFRAYFSGVLVEYACSNKTLVRSKENIPCEFVRQSLPQTCKKMTLWDPQGKSWEVNYVYYTDRSVAAFSGGWGKFAVGNNLEKFDVCIFELFKEDNIKVHIYRVVPEITPLIRSSSM</sequence>
<dbReference type="SMART" id="SM01019">
    <property type="entry name" value="B3"/>
    <property type="match status" value="2"/>
</dbReference>
<dbReference type="Proteomes" id="UP001054889">
    <property type="component" value="Unassembled WGS sequence"/>
</dbReference>
<gene>
    <name evidence="8" type="primary">gb29716</name>
    <name evidence="8" type="ORF">PR202_gb29716</name>
</gene>
<keyword evidence="4" id="KW-0804">Transcription</keyword>
<evidence type="ECO:0000256" key="6">
    <source>
        <dbReference type="SAM" id="MobiDB-lite"/>
    </source>
</evidence>
<dbReference type="SUPFAM" id="SSF101936">
    <property type="entry name" value="DNA-binding pseudobarrel domain"/>
    <property type="match status" value="2"/>
</dbReference>
<keyword evidence="2" id="KW-0805">Transcription regulation</keyword>
<evidence type="ECO:0000256" key="4">
    <source>
        <dbReference type="ARBA" id="ARBA00023163"/>
    </source>
</evidence>
<dbReference type="InterPro" id="IPR015300">
    <property type="entry name" value="DNA-bd_pseudobarrel_sf"/>
</dbReference>
<dbReference type="GO" id="GO:0003677">
    <property type="term" value="F:DNA binding"/>
    <property type="evidence" value="ECO:0007669"/>
    <property type="project" value="UniProtKB-KW"/>
</dbReference>
<feature type="compositionally biased region" description="Polar residues" evidence="6">
    <location>
        <begin position="221"/>
        <end position="235"/>
    </location>
</feature>
<dbReference type="AlphaFoldDB" id="A0AAV5G167"/>
<feature type="region of interest" description="Disordered" evidence="6">
    <location>
        <begin position="199"/>
        <end position="236"/>
    </location>
</feature>
<evidence type="ECO:0000256" key="1">
    <source>
        <dbReference type="ARBA" id="ARBA00004123"/>
    </source>
</evidence>
<evidence type="ECO:0000313" key="9">
    <source>
        <dbReference type="Proteomes" id="UP001054889"/>
    </source>
</evidence>
<comment type="subcellular location">
    <subcellularLocation>
        <location evidence="1">Nucleus</location>
    </subcellularLocation>
</comment>
<feature type="domain" description="TF-B3" evidence="7">
    <location>
        <begin position="254"/>
        <end position="349"/>
    </location>
</feature>
<dbReference type="PANTHER" id="PTHR31391">
    <property type="entry name" value="B3 DOMAIN-CONTAINING PROTEIN OS11G0197600-RELATED"/>
    <property type="match status" value="1"/>
</dbReference>
<dbReference type="PANTHER" id="PTHR31391:SF155">
    <property type="entry name" value="B3 DOMAIN-CONTAINING PROTEIN OS11G0197600"/>
    <property type="match status" value="1"/>
</dbReference>
<dbReference type="InterPro" id="IPR003340">
    <property type="entry name" value="B3_DNA-bd"/>
</dbReference>
<evidence type="ECO:0000256" key="2">
    <source>
        <dbReference type="ARBA" id="ARBA00023015"/>
    </source>
</evidence>